<dbReference type="AlphaFoldDB" id="A0A3Q8SAZ8"/>
<dbReference type="KEGG" id="plen:EIM92_09925"/>
<dbReference type="EMBL" id="CP034248">
    <property type="protein sequence ID" value="AZK46452.1"/>
    <property type="molecule type" value="Genomic_DNA"/>
</dbReference>
<organism evidence="3 4">
    <name type="scientific">Paenibacillus lentus</name>
    <dbReference type="NCBI Taxonomy" id="1338368"/>
    <lineage>
        <taxon>Bacteria</taxon>
        <taxon>Bacillati</taxon>
        <taxon>Bacillota</taxon>
        <taxon>Bacilli</taxon>
        <taxon>Bacillales</taxon>
        <taxon>Paenibacillaceae</taxon>
        <taxon>Paenibacillus</taxon>
    </lineage>
</organism>
<name>A0A3Q8SAZ8_9BACL</name>
<evidence type="ECO:0000313" key="3">
    <source>
        <dbReference type="EMBL" id="AZK46452.1"/>
    </source>
</evidence>
<keyword evidence="1" id="KW-0472">Membrane</keyword>
<feature type="transmembrane region" description="Helical" evidence="1">
    <location>
        <begin position="36"/>
        <end position="67"/>
    </location>
</feature>
<dbReference type="InterPro" id="IPR025241">
    <property type="entry name" value="DUF4190"/>
</dbReference>
<dbReference type="Proteomes" id="UP000273145">
    <property type="component" value="Chromosome"/>
</dbReference>
<keyword evidence="4" id="KW-1185">Reference proteome</keyword>
<reference evidence="3 4" key="1">
    <citation type="submission" date="2018-11" db="EMBL/GenBank/DDBJ databases">
        <title>Genome sequencing of Paenibacillus lentus DSM25539(T).</title>
        <authorList>
            <person name="Kook J.-K."/>
            <person name="Park S.-N."/>
            <person name="Lim Y.K."/>
        </authorList>
    </citation>
    <scope>NUCLEOTIDE SEQUENCE [LARGE SCALE GENOMIC DNA]</scope>
    <source>
        <strain evidence="3 4">DSM 25539</strain>
    </source>
</reference>
<gene>
    <name evidence="3" type="ORF">EIM92_09925</name>
</gene>
<sequence length="121" mass="12839">MDYNTSGQYNYNYPPAPPQPPGHSPSGEPNTNGKSIVALVLGILAIITPYLGFFIGIIAIIFASLSFKEIKVTREKGHGLSIAGMVCGIIGTVIYGIIFLIVILAIVAYSSAEGIINYSSF</sequence>
<feature type="domain" description="DUF4190" evidence="2">
    <location>
        <begin position="35"/>
        <end position="97"/>
    </location>
</feature>
<feature type="transmembrane region" description="Helical" evidence="1">
    <location>
        <begin position="79"/>
        <end position="112"/>
    </location>
</feature>
<keyword evidence="1" id="KW-0812">Transmembrane</keyword>
<dbReference type="Pfam" id="PF13828">
    <property type="entry name" value="DUF4190"/>
    <property type="match status" value="1"/>
</dbReference>
<evidence type="ECO:0000313" key="4">
    <source>
        <dbReference type="Proteomes" id="UP000273145"/>
    </source>
</evidence>
<evidence type="ECO:0000256" key="1">
    <source>
        <dbReference type="SAM" id="Phobius"/>
    </source>
</evidence>
<accession>A0A3Q8SAZ8</accession>
<evidence type="ECO:0000259" key="2">
    <source>
        <dbReference type="Pfam" id="PF13828"/>
    </source>
</evidence>
<keyword evidence="1" id="KW-1133">Transmembrane helix</keyword>
<proteinExistence type="predicted"/>
<protein>
    <submittedName>
        <fullName evidence="3">DUF4190 domain-containing protein</fullName>
    </submittedName>
</protein>
<dbReference type="RefSeq" id="WP_125082510.1">
    <property type="nucleotide sequence ID" value="NZ_CP034248.1"/>
</dbReference>